<evidence type="ECO:0000256" key="1">
    <source>
        <dbReference type="SAM" id="MobiDB-lite"/>
    </source>
</evidence>
<evidence type="ECO:0000313" key="2">
    <source>
        <dbReference type="EMBL" id="MBA4674713.1"/>
    </source>
</evidence>
<feature type="compositionally biased region" description="Polar residues" evidence="1">
    <location>
        <begin position="240"/>
        <end position="252"/>
    </location>
</feature>
<feature type="compositionally biased region" description="Polar residues" evidence="1">
    <location>
        <begin position="130"/>
        <end position="144"/>
    </location>
</feature>
<feature type="region of interest" description="Disordered" evidence="1">
    <location>
        <begin position="277"/>
        <end position="301"/>
    </location>
</feature>
<sequence>MWENFKKIAEIWGRFVCLGKSATATDSFEAMKVCIATNILQKINSEVLLSLGSCGYRIIITEAEVVTQVGSLCNKTGIHKEMDHVPGFEDIEDIEESENDNIHTGNQVQAGEEEDELANSNSKVGKAQESPRSNESRQVTPSLTRTKTVSFSIIGDSEEIRKATHHLRSLAAQDSKEGSSPISQPPPGFEFESQNSPVAAKAQTNNGMVFPSGNSEQDQQEDVNVDEVPPSKRELMKEPASSNSTEVTSESLKQLAHKSLQFGEILGVKVIGDYEAAVSRTTKPLKKNRGKKRGAAEKRPE</sequence>
<name>A0A7C9AUC6_OPUST</name>
<feature type="region of interest" description="Disordered" evidence="1">
    <location>
        <begin position="105"/>
        <end position="144"/>
    </location>
</feature>
<feature type="compositionally biased region" description="Basic residues" evidence="1">
    <location>
        <begin position="283"/>
        <end position="293"/>
    </location>
</feature>
<proteinExistence type="predicted"/>
<reference evidence="2" key="1">
    <citation type="journal article" date="2013" name="J. Plant Res.">
        <title>Effect of fungi and light on seed germination of three Opuntia species from semiarid lands of central Mexico.</title>
        <authorList>
            <person name="Delgado-Sanchez P."/>
            <person name="Jimenez-Bremont J.F."/>
            <person name="Guerrero-Gonzalez Mde L."/>
            <person name="Flores J."/>
        </authorList>
    </citation>
    <scope>NUCLEOTIDE SEQUENCE</scope>
    <source>
        <tissue evidence="2">Cladode</tissue>
    </source>
</reference>
<dbReference type="AlphaFoldDB" id="A0A7C9AUC6"/>
<dbReference type="EMBL" id="GISG01264079">
    <property type="protein sequence ID" value="MBA4674713.1"/>
    <property type="molecule type" value="Transcribed_RNA"/>
</dbReference>
<accession>A0A7C9AUC6</accession>
<organism evidence="2">
    <name type="scientific">Opuntia streptacantha</name>
    <name type="common">Prickly pear cactus</name>
    <name type="synonym">Opuntia cardona</name>
    <dbReference type="NCBI Taxonomy" id="393608"/>
    <lineage>
        <taxon>Eukaryota</taxon>
        <taxon>Viridiplantae</taxon>
        <taxon>Streptophyta</taxon>
        <taxon>Embryophyta</taxon>
        <taxon>Tracheophyta</taxon>
        <taxon>Spermatophyta</taxon>
        <taxon>Magnoliopsida</taxon>
        <taxon>eudicotyledons</taxon>
        <taxon>Gunneridae</taxon>
        <taxon>Pentapetalae</taxon>
        <taxon>Caryophyllales</taxon>
        <taxon>Cactineae</taxon>
        <taxon>Cactaceae</taxon>
        <taxon>Opuntioideae</taxon>
        <taxon>Opuntia</taxon>
    </lineage>
</organism>
<feature type="region of interest" description="Disordered" evidence="1">
    <location>
        <begin position="170"/>
        <end position="252"/>
    </location>
</feature>
<reference evidence="2" key="2">
    <citation type="submission" date="2020-07" db="EMBL/GenBank/DDBJ databases">
        <authorList>
            <person name="Vera ALvarez R."/>
            <person name="Arias-Moreno D.M."/>
            <person name="Jimenez-Jacinto V."/>
            <person name="Jimenez-Bremont J.F."/>
            <person name="Swaminathan K."/>
            <person name="Moose S.P."/>
            <person name="Guerrero-Gonzalez M.L."/>
            <person name="Marino-Ramirez L."/>
            <person name="Landsman D."/>
            <person name="Rodriguez-Kessler M."/>
            <person name="Delgado-Sanchez P."/>
        </authorList>
    </citation>
    <scope>NUCLEOTIDE SEQUENCE</scope>
    <source>
        <tissue evidence="2">Cladode</tissue>
    </source>
</reference>
<protein>
    <submittedName>
        <fullName evidence="2">Uncharacterized protein</fullName>
    </submittedName>
</protein>
<feature type="compositionally biased region" description="Polar residues" evidence="1">
    <location>
        <begin position="192"/>
        <end position="217"/>
    </location>
</feature>